<evidence type="ECO:0000313" key="1">
    <source>
        <dbReference type="EMBL" id="CEK63191.1"/>
    </source>
</evidence>
<feature type="non-terminal residue" evidence="1">
    <location>
        <position position="1"/>
    </location>
</feature>
<protein>
    <submittedName>
        <fullName evidence="1">Uncharacterized protein</fullName>
    </submittedName>
</protein>
<organism evidence="1">
    <name type="scientific">Arion vulgaris</name>
    <dbReference type="NCBI Taxonomy" id="1028688"/>
    <lineage>
        <taxon>Eukaryota</taxon>
        <taxon>Metazoa</taxon>
        <taxon>Spiralia</taxon>
        <taxon>Lophotrochozoa</taxon>
        <taxon>Mollusca</taxon>
        <taxon>Gastropoda</taxon>
        <taxon>Heterobranchia</taxon>
        <taxon>Euthyneura</taxon>
        <taxon>Panpulmonata</taxon>
        <taxon>Eupulmonata</taxon>
        <taxon>Stylommatophora</taxon>
        <taxon>Helicina</taxon>
        <taxon>Arionoidea</taxon>
        <taxon>Arionidae</taxon>
        <taxon>Arion</taxon>
    </lineage>
</organism>
<accession>A0A0B6Z5L5</accession>
<sequence>AVEPQSCQDTATLSAQSPIALCDQSAPLTSSPSLAPPEVPADSVIMHPTILPSAQILSSPPLTTSNLYSKELERSLSPIPILTESDRLQITDLIDFNADWDNSYEDDLSGAMGGAKI</sequence>
<name>A0A0B6Z5L5_9EUPU</name>
<dbReference type="AlphaFoldDB" id="A0A0B6Z5L5"/>
<reference evidence="1" key="1">
    <citation type="submission" date="2014-12" db="EMBL/GenBank/DDBJ databases">
        <title>Insight into the proteome of Arion vulgaris.</title>
        <authorList>
            <person name="Aradska J."/>
            <person name="Bulat T."/>
            <person name="Smidak R."/>
            <person name="Sarate P."/>
            <person name="Gangsoo J."/>
            <person name="Sialana F."/>
            <person name="Bilban M."/>
            <person name="Lubec G."/>
        </authorList>
    </citation>
    <scope>NUCLEOTIDE SEQUENCE</scope>
    <source>
        <tissue evidence="1">Skin</tissue>
    </source>
</reference>
<proteinExistence type="predicted"/>
<dbReference type="EMBL" id="HACG01016326">
    <property type="protein sequence ID" value="CEK63191.1"/>
    <property type="molecule type" value="Transcribed_RNA"/>
</dbReference>
<gene>
    <name evidence="1" type="primary">ORF47482</name>
</gene>